<dbReference type="Proteomes" id="UP000517916">
    <property type="component" value="Unassembled WGS sequence"/>
</dbReference>
<dbReference type="EMBL" id="JACJID010000005">
    <property type="protein sequence ID" value="MBA8929429.1"/>
    <property type="molecule type" value="Genomic_DNA"/>
</dbReference>
<gene>
    <name evidence="1" type="ORF">BC739_006647</name>
</gene>
<evidence type="ECO:0000313" key="2">
    <source>
        <dbReference type="Proteomes" id="UP000517916"/>
    </source>
</evidence>
<accession>A0ABR6BR93</accession>
<comment type="caution">
    <text evidence="1">The sequence shown here is derived from an EMBL/GenBank/DDBJ whole genome shotgun (WGS) entry which is preliminary data.</text>
</comment>
<proteinExistence type="predicted"/>
<sequence length="300" mass="31227">MTSGAPVVPRVHVAAASGAMPHRFGLFSAATILENADPHELGGIEYEAVTSTRVDGWPAPGQPGAPPSGVKTPYPTSSVVVGTPFAVFAAVDDLLGHDEPMVRAQLRQRFLCGEQAAVERIVRTGEFGNWPHLASASVLVPDAPGVDLCDAVGLLEQWLAETLGGTGVLHAPRTIAPRLAQALCMVVSGPTAQTVLGSTWALGTGFTGGPPNSEGTDHEVDDGSLWLYATGPVTIRRSALIEPATWTTGAVDRATNRALLVEERIYVVDWPTTVAAVRVSAPSAGMRPGWAPASMSRSSA</sequence>
<dbReference type="RefSeq" id="WP_182839349.1">
    <property type="nucleotide sequence ID" value="NZ_BAAABQ010000004.1"/>
</dbReference>
<evidence type="ECO:0000313" key="1">
    <source>
        <dbReference type="EMBL" id="MBA8929429.1"/>
    </source>
</evidence>
<reference evidence="1 2" key="1">
    <citation type="submission" date="2020-08" db="EMBL/GenBank/DDBJ databases">
        <title>Genomic Encyclopedia of Archaeal and Bacterial Type Strains, Phase II (KMG-II): from individual species to whole genera.</title>
        <authorList>
            <person name="Goeker M."/>
        </authorList>
    </citation>
    <scope>NUCLEOTIDE SEQUENCE [LARGE SCALE GENOMIC DNA]</scope>
    <source>
        <strain evidence="1 2">DSM 43850</strain>
    </source>
</reference>
<organism evidence="1 2">
    <name type="scientific">Kutzneria viridogrisea</name>
    <dbReference type="NCBI Taxonomy" id="47990"/>
    <lineage>
        <taxon>Bacteria</taxon>
        <taxon>Bacillati</taxon>
        <taxon>Actinomycetota</taxon>
        <taxon>Actinomycetes</taxon>
        <taxon>Pseudonocardiales</taxon>
        <taxon>Pseudonocardiaceae</taxon>
        <taxon>Kutzneria</taxon>
    </lineage>
</organism>
<name>A0ABR6BR93_9PSEU</name>
<protein>
    <submittedName>
        <fullName evidence="1">Uncharacterized protein</fullName>
    </submittedName>
</protein>
<keyword evidence="2" id="KW-1185">Reference proteome</keyword>